<sequence>MLKFMIYKYVWKNIDEDFVYISNGSSVDTFATEISRMHDDLVARSLVVASYNPVAAENAMSAPANEDCPEPCSLSQDDIAISIDAFVVPGEEPVPSPSAGDRRRRTTDIEN</sequence>
<name>A0A1C7MW73_9FUNG</name>
<comment type="caution">
    <text evidence="2">The sequence shown here is derived from an EMBL/GenBank/DDBJ whole genome shotgun (WGS) entry which is preliminary data.</text>
</comment>
<feature type="region of interest" description="Disordered" evidence="1">
    <location>
        <begin position="89"/>
        <end position="111"/>
    </location>
</feature>
<proteinExistence type="predicted"/>
<dbReference type="AlphaFoldDB" id="A0A1C7MW73"/>
<gene>
    <name evidence="2" type="ORF">A0J61_10888</name>
</gene>
<evidence type="ECO:0000313" key="2">
    <source>
        <dbReference type="EMBL" id="OBZ81063.1"/>
    </source>
</evidence>
<evidence type="ECO:0000256" key="1">
    <source>
        <dbReference type="SAM" id="MobiDB-lite"/>
    </source>
</evidence>
<dbReference type="EMBL" id="LUGH01001485">
    <property type="protein sequence ID" value="OBZ81063.1"/>
    <property type="molecule type" value="Genomic_DNA"/>
</dbReference>
<evidence type="ECO:0000313" key="3">
    <source>
        <dbReference type="Proteomes" id="UP000093000"/>
    </source>
</evidence>
<accession>A0A1C7MW73</accession>
<dbReference type="Proteomes" id="UP000093000">
    <property type="component" value="Unassembled WGS sequence"/>
</dbReference>
<keyword evidence="3" id="KW-1185">Reference proteome</keyword>
<reference evidence="2 3" key="1">
    <citation type="submission" date="2016-03" db="EMBL/GenBank/DDBJ databases">
        <title>Choanephora cucurbitarum.</title>
        <authorList>
            <person name="Min B."/>
            <person name="Park H."/>
            <person name="Park J.-H."/>
            <person name="Shin H.-D."/>
            <person name="Choi I.-G."/>
        </authorList>
    </citation>
    <scope>NUCLEOTIDE SEQUENCE [LARGE SCALE GENOMIC DNA]</scope>
    <source>
        <strain evidence="2 3">KUS-F28377</strain>
    </source>
</reference>
<dbReference type="InParanoid" id="A0A1C7MW73"/>
<organism evidence="2 3">
    <name type="scientific">Choanephora cucurbitarum</name>
    <dbReference type="NCBI Taxonomy" id="101091"/>
    <lineage>
        <taxon>Eukaryota</taxon>
        <taxon>Fungi</taxon>
        <taxon>Fungi incertae sedis</taxon>
        <taxon>Mucoromycota</taxon>
        <taxon>Mucoromycotina</taxon>
        <taxon>Mucoromycetes</taxon>
        <taxon>Mucorales</taxon>
        <taxon>Mucorineae</taxon>
        <taxon>Choanephoraceae</taxon>
        <taxon>Choanephoroideae</taxon>
        <taxon>Choanephora</taxon>
    </lineage>
</organism>
<protein>
    <submittedName>
        <fullName evidence="2">Uncharacterized protein</fullName>
    </submittedName>
</protein>